<keyword evidence="1" id="KW-1133">Transmembrane helix</keyword>
<dbReference type="EMBL" id="JADBDZ010000001">
    <property type="protein sequence ID" value="MBE1537776.1"/>
    <property type="molecule type" value="Genomic_DNA"/>
</dbReference>
<feature type="transmembrane region" description="Helical" evidence="1">
    <location>
        <begin position="6"/>
        <end position="24"/>
    </location>
</feature>
<keyword evidence="3" id="KW-1185">Reference proteome</keyword>
<reference evidence="2 3" key="1">
    <citation type="submission" date="2020-10" db="EMBL/GenBank/DDBJ databases">
        <title>Sequencing the genomes of 1000 actinobacteria strains.</title>
        <authorList>
            <person name="Klenk H.-P."/>
        </authorList>
    </citation>
    <scope>NUCLEOTIDE SEQUENCE [LARGE SCALE GENOMIC DNA]</scope>
    <source>
        <strain evidence="2 3">DSM 46744</strain>
    </source>
</reference>
<evidence type="ECO:0000313" key="3">
    <source>
        <dbReference type="Proteomes" id="UP000627838"/>
    </source>
</evidence>
<keyword evidence="1" id="KW-0472">Membrane</keyword>
<organism evidence="2 3">
    <name type="scientific">Actinomadura algeriensis</name>
    <dbReference type="NCBI Taxonomy" id="1679523"/>
    <lineage>
        <taxon>Bacteria</taxon>
        <taxon>Bacillati</taxon>
        <taxon>Actinomycetota</taxon>
        <taxon>Actinomycetes</taxon>
        <taxon>Streptosporangiales</taxon>
        <taxon>Thermomonosporaceae</taxon>
        <taxon>Actinomadura</taxon>
    </lineage>
</organism>
<dbReference type="Proteomes" id="UP000627838">
    <property type="component" value="Unassembled WGS sequence"/>
</dbReference>
<evidence type="ECO:0000313" key="2">
    <source>
        <dbReference type="EMBL" id="MBE1537776.1"/>
    </source>
</evidence>
<feature type="transmembrane region" description="Helical" evidence="1">
    <location>
        <begin position="58"/>
        <end position="76"/>
    </location>
</feature>
<dbReference type="RefSeq" id="WP_192763590.1">
    <property type="nucleotide sequence ID" value="NZ_JADBDZ010000001.1"/>
</dbReference>
<dbReference type="Pfam" id="PF13630">
    <property type="entry name" value="SdpI"/>
    <property type="match status" value="1"/>
</dbReference>
<proteinExistence type="predicted"/>
<gene>
    <name evidence="2" type="ORF">H4W34_007609</name>
</gene>
<dbReference type="InterPro" id="IPR025962">
    <property type="entry name" value="SdpI/YhfL"/>
</dbReference>
<protein>
    <submittedName>
        <fullName evidence="2">Membrane protein</fullName>
    </submittedName>
</protein>
<accession>A0ABR9K4K8</accession>
<feature type="transmembrane region" description="Helical" evidence="1">
    <location>
        <begin position="82"/>
        <end position="105"/>
    </location>
</feature>
<evidence type="ECO:0000256" key="1">
    <source>
        <dbReference type="SAM" id="Phobius"/>
    </source>
</evidence>
<name>A0ABR9K4K8_9ACTN</name>
<comment type="caution">
    <text evidence="2">The sequence shown here is derived from an EMBL/GenBank/DDBJ whole genome shotgun (WGS) entry which is preliminary data.</text>
</comment>
<sequence length="113" mass="11724">MEIVGEFVIVAAGVLVVVIGRLTATGRIGRNAFAGIRTKRTMADDESWRIVHRGAQPWMIAAGAALTLAGLVALAVPDEAASAIVIGASTVLAIVLTLLGTFTGLRALSERTR</sequence>
<keyword evidence="1" id="KW-0812">Transmembrane</keyword>